<gene>
    <name evidence="2" type="ORF">SK128_007272</name>
</gene>
<feature type="non-terminal residue" evidence="2">
    <location>
        <position position="1"/>
    </location>
</feature>
<accession>A0AAN8WIJ7</accession>
<reference evidence="2 3" key="1">
    <citation type="submission" date="2023-11" db="EMBL/GenBank/DDBJ databases">
        <title>Halocaridina rubra genome assembly.</title>
        <authorList>
            <person name="Smith C."/>
        </authorList>
    </citation>
    <scope>NUCLEOTIDE SEQUENCE [LARGE SCALE GENOMIC DNA]</scope>
    <source>
        <strain evidence="2">EP-1</strain>
        <tissue evidence="2">Whole</tissue>
    </source>
</reference>
<feature type="region of interest" description="Disordered" evidence="1">
    <location>
        <begin position="32"/>
        <end position="57"/>
    </location>
</feature>
<feature type="non-terminal residue" evidence="2">
    <location>
        <position position="66"/>
    </location>
</feature>
<dbReference type="EMBL" id="JAXCGZ010020028">
    <property type="protein sequence ID" value="KAK7065717.1"/>
    <property type="molecule type" value="Genomic_DNA"/>
</dbReference>
<sequence>VLPLFEIASVECANRFSNRIVIMMMVVVGDEGGGDDGGGNGDDDHNDARDDGDTNGSNIKIILLTE</sequence>
<evidence type="ECO:0000256" key="1">
    <source>
        <dbReference type="SAM" id="MobiDB-lite"/>
    </source>
</evidence>
<proteinExistence type="predicted"/>
<organism evidence="2 3">
    <name type="scientific">Halocaridina rubra</name>
    <name type="common">Hawaiian red shrimp</name>
    <dbReference type="NCBI Taxonomy" id="373956"/>
    <lineage>
        <taxon>Eukaryota</taxon>
        <taxon>Metazoa</taxon>
        <taxon>Ecdysozoa</taxon>
        <taxon>Arthropoda</taxon>
        <taxon>Crustacea</taxon>
        <taxon>Multicrustacea</taxon>
        <taxon>Malacostraca</taxon>
        <taxon>Eumalacostraca</taxon>
        <taxon>Eucarida</taxon>
        <taxon>Decapoda</taxon>
        <taxon>Pleocyemata</taxon>
        <taxon>Caridea</taxon>
        <taxon>Atyoidea</taxon>
        <taxon>Atyidae</taxon>
        <taxon>Halocaridina</taxon>
    </lineage>
</organism>
<dbReference type="Proteomes" id="UP001381693">
    <property type="component" value="Unassembled WGS sequence"/>
</dbReference>
<evidence type="ECO:0000313" key="3">
    <source>
        <dbReference type="Proteomes" id="UP001381693"/>
    </source>
</evidence>
<keyword evidence="3" id="KW-1185">Reference proteome</keyword>
<feature type="compositionally biased region" description="Basic and acidic residues" evidence="1">
    <location>
        <begin position="42"/>
        <end position="52"/>
    </location>
</feature>
<evidence type="ECO:0000313" key="2">
    <source>
        <dbReference type="EMBL" id="KAK7065717.1"/>
    </source>
</evidence>
<name>A0AAN8WIJ7_HALRR</name>
<protein>
    <submittedName>
        <fullName evidence="2">Uncharacterized protein</fullName>
    </submittedName>
</protein>
<dbReference type="AlphaFoldDB" id="A0AAN8WIJ7"/>
<comment type="caution">
    <text evidence="2">The sequence shown here is derived from an EMBL/GenBank/DDBJ whole genome shotgun (WGS) entry which is preliminary data.</text>
</comment>